<comment type="caution">
    <text evidence="1">The sequence shown here is derived from an EMBL/GenBank/DDBJ whole genome shotgun (WGS) entry which is preliminary data.</text>
</comment>
<dbReference type="Proteomes" id="UP000821865">
    <property type="component" value="Chromosome 10"/>
</dbReference>
<gene>
    <name evidence="1" type="ORF">HPB49_008305</name>
</gene>
<accession>A0ACB8DNA3</accession>
<sequence length="354" mass="40299">MYLDKLKKSCGDKKEFFTKETYEELLLTTYSTVACIKYLLTEEKFLFVLTRKFNSDPIESLFGTLRMSAGCNDMLNVRSVLSGLEKVLKTGIAASSVTSNVAHREREQMSTGTLHTEASPSPAQQLPQLQRVCTKPASNQPILQFTRSQDRGGLRYPSDQLLFAVDVLRTFADRALKDNPTLRKPLSTLVKYAVPGLCASNLLKCKESDAIHRVKLMELISVRFLRPLLVNYAFNVSDKHDAFKYFAKKPLSRKYVKLWRIERRRGRSQHRAANVEIFEWGPEACQGLKRLVIIMRCGLVLCFKIIDRNHVLKLGIDLLKLVTAGDELVDNLAECRAVVAAALQQRRRLINDFR</sequence>
<keyword evidence="2" id="KW-1185">Reference proteome</keyword>
<organism evidence="1 2">
    <name type="scientific">Dermacentor silvarum</name>
    <name type="common">Tick</name>
    <dbReference type="NCBI Taxonomy" id="543639"/>
    <lineage>
        <taxon>Eukaryota</taxon>
        <taxon>Metazoa</taxon>
        <taxon>Ecdysozoa</taxon>
        <taxon>Arthropoda</taxon>
        <taxon>Chelicerata</taxon>
        <taxon>Arachnida</taxon>
        <taxon>Acari</taxon>
        <taxon>Parasitiformes</taxon>
        <taxon>Ixodida</taxon>
        <taxon>Ixodoidea</taxon>
        <taxon>Ixodidae</taxon>
        <taxon>Rhipicephalinae</taxon>
        <taxon>Dermacentor</taxon>
    </lineage>
</organism>
<name>A0ACB8DNA3_DERSI</name>
<reference evidence="1" key="1">
    <citation type="submission" date="2020-05" db="EMBL/GenBank/DDBJ databases">
        <title>Large-scale comparative analyses of tick genomes elucidate their genetic diversity and vector capacities.</title>
        <authorList>
            <person name="Jia N."/>
            <person name="Wang J."/>
            <person name="Shi W."/>
            <person name="Du L."/>
            <person name="Sun Y."/>
            <person name="Zhan W."/>
            <person name="Jiang J."/>
            <person name="Wang Q."/>
            <person name="Zhang B."/>
            <person name="Ji P."/>
            <person name="Sakyi L.B."/>
            <person name="Cui X."/>
            <person name="Yuan T."/>
            <person name="Jiang B."/>
            <person name="Yang W."/>
            <person name="Lam T.T.-Y."/>
            <person name="Chang Q."/>
            <person name="Ding S."/>
            <person name="Wang X."/>
            <person name="Zhu J."/>
            <person name="Ruan X."/>
            <person name="Zhao L."/>
            <person name="Wei J."/>
            <person name="Que T."/>
            <person name="Du C."/>
            <person name="Cheng J."/>
            <person name="Dai P."/>
            <person name="Han X."/>
            <person name="Huang E."/>
            <person name="Gao Y."/>
            <person name="Liu J."/>
            <person name="Shao H."/>
            <person name="Ye R."/>
            <person name="Li L."/>
            <person name="Wei W."/>
            <person name="Wang X."/>
            <person name="Wang C."/>
            <person name="Yang T."/>
            <person name="Huo Q."/>
            <person name="Li W."/>
            <person name="Guo W."/>
            <person name="Chen H."/>
            <person name="Zhou L."/>
            <person name="Ni X."/>
            <person name="Tian J."/>
            <person name="Zhou Y."/>
            <person name="Sheng Y."/>
            <person name="Liu T."/>
            <person name="Pan Y."/>
            <person name="Xia L."/>
            <person name="Li J."/>
            <person name="Zhao F."/>
            <person name="Cao W."/>
        </authorList>
    </citation>
    <scope>NUCLEOTIDE SEQUENCE</scope>
    <source>
        <strain evidence="1">Dsil-2018</strain>
    </source>
</reference>
<dbReference type="EMBL" id="CM023479">
    <property type="protein sequence ID" value="KAH7974005.1"/>
    <property type="molecule type" value="Genomic_DNA"/>
</dbReference>
<evidence type="ECO:0000313" key="2">
    <source>
        <dbReference type="Proteomes" id="UP000821865"/>
    </source>
</evidence>
<evidence type="ECO:0000313" key="1">
    <source>
        <dbReference type="EMBL" id="KAH7974005.1"/>
    </source>
</evidence>
<proteinExistence type="predicted"/>
<protein>
    <submittedName>
        <fullName evidence="1">Uncharacterized protein</fullName>
    </submittedName>
</protein>